<name>A0ACB8A2K1_9AGAM</name>
<sequence length="303" mass="33070">MQGYTSTSTGAGTSTLYTIACNSRRFPTHSRRFVHPCEARRFASGKGKGNNYYDVLAIPSSATEAQIKTSFYQLSKKYHPDVASDPAAHVKFHAISEAYSVLGNDRKRREYNRTLQLPSSAPARSQTQHPQATTRRPSSQPGHSRTNNPWQAPNHPRARSTNGNVKNETWERGYDGKYMYYRPPEGMGAGKKKETASSQARSRPQRDPFLSPHVQRATGRTSRSTSTGSQSAQSPSSGAPNPSSQSGYTGDPDRVAERVHRPERPATDEDAAAGESGVVRAFVVTVMVAVIMVIPVIATGGME</sequence>
<protein>
    <submittedName>
        <fullName evidence="1">Uncharacterized protein</fullName>
    </submittedName>
</protein>
<reference evidence="1" key="1">
    <citation type="journal article" date="2021" name="New Phytol.">
        <title>Evolutionary innovations through gain and loss of genes in the ectomycorrhizal Boletales.</title>
        <authorList>
            <person name="Wu G."/>
            <person name="Miyauchi S."/>
            <person name="Morin E."/>
            <person name="Kuo A."/>
            <person name="Drula E."/>
            <person name="Varga T."/>
            <person name="Kohler A."/>
            <person name="Feng B."/>
            <person name="Cao Y."/>
            <person name="Lipzen A."/>
            <person name="Daum C."/>
            <person name="Hundley H."/>
            <person name="Pangilinan J."/>
            <person name="Johnson J."/>
            <person name="Barry K."/>
            <person name="LaButti K."/>
            <person name="Ng V."/>
            <person name="Ahrendt S."/>
            <person name="Min B."/>
            <person name="Choi I.G."/>
            <person name="Park H."/>
            <person name="Plett J.M."/>
            <person name="Magnuson J."/>
            <person name="Spatafora J.W."/>
            <person name="Nagy L.G."/>
            <person name="Henrissat B."/>
            <person name="Grigoriev I.V."/>
            <person name="Yang Z.L."/>
            <person name="Xu J."/>
            <person name="Martin F.M."/>
        </authorList>
    </citation>
    <scope>NUCLEOTIDE SEQUENCE</scope>
    <source>
        <strain evidence="1">ATCC 28755</strain>
    </source>
</reference>
<proteinExistence type="predicted"/>
<keyword evidence="2" id="KW-1185">Reference proteome</keyword>
<accession>A0ACB8A2K1</accession>
<dbReference type="Proteomes" id="UP000790377">
    <property type="component" value="Unassembled WGS sequence"/>
</dbReference>
<organism evidence="1 2">
    <name type="scientific">Hygrophoropsis aurantiaca</name>
    <dbReference type="NCBI Taxonomy" id="72124"/>
    <lineage>
        <taxon>Eukaryota</taxon>
        <taxon>Fungi</taxon>
        <taxon>Dikarya</taxon>
        <taxon>Basidiomycota</taxon>
        <taxon>Agaricomycotina</taxon>
        <taxon>Agaricomycetes</taxon>
        <taxon>Agaricomycetidae</taxon>
        <taxon>Boletales</taxon>
        <taxon>Coniophorineae</taxon>
        <taxon>Hygrophoropsidaceae</taxon>
        <taxon>Hygrophoropsis</taxon>
    </lineage>
</organism>
<comment type="caution">
    <text evidence="1">The sequence shown here is derived from an EMBL/GenBank/DDBJ whole genome shotgun (WGS) entry which is preliminary data.</text>
</comment>
<evidence type="ECO:0000313" key="1">
    <source>
        <dbReference type="EMBL" id="KAH7907641.1"/>
    </source>
</evidence>
<evidence type="ECO:0000313" key="2">
    <source>
        <dbReference type="Proteomes" id="UP000790377"/>
    </source>
</evidence>
<dbReference type="EMBL" id="MU267886">
    <property type="protein sequence ID" value="KAH7907641.1"/>
    <property type="molecule type" value="Genomic_DNA"/>
</dbReference>
<gene>
    <name evidence="1" type="ORF">BJ138DRAFT_1104175</name>
</gene>